<feature type="domain" description="Band 7" evidence="8">
    <location>
        <begin position="12"/>
        <end position="80"/>
    </location>
</feature>
<dbReference type="GO" id="GO:0005743">
    <property type="term" value="C:mitochondrial inner membrane"/>
    <property type="evidence" value="ECO:0007669"/>
    <property type="project" value="UniProtKB-SubCell"/>
</dbReference>
<comment type="caution">
    <text evidence="9">The sequence shown here is derived from an EMBL/GenBank/DDBJ whole genome shotgun (WGS) entry which is preliminary data.</text>
</comment>
<evidence type="ECO:0000256" key="3">
    <source>
        <dbReference type="ARBA" id="ARBA00011786"/>
    </source>
</evidence>
<keyword evidence="4 7" id="KW-0999">Mitochondrion inner membrane</keyword>
<comment type="similarity">
    <text evidence="2 7">Belongs to the prohibitin family.</text>
</comment>
<dbReference type="InterPro" id="IPR000163">
    <property type="entry name" value="Prohibitin"/>
</dbReference>
<feature type="transmembrane region" description="Helical" evidence="7">
    <location>
        <begin position="218"/>
        <end position="237"/>
    </location>
</feature>
<evidence type="ECO:0000256" key="1">
    <source>
        <dbReference type="ARBA" id="ARBA00004140"/>
    </source>
</evidence>
<dbReference type="AlphaFoldDB" id="A0AAD8TFA9"/>
<proteinExistence type="inferred from homology"/>
<dbReference type="EMBL" id="JAUUTY010000002">
    <property type="protein sequence ID" value="KAK1681860.1"/>
    <property type="molecule type" value="Genomic_DNA"/>
</dbReference>
<organism evidence="9 10">
    <name type="scientific">Lolium multiflorum</name>
    <name type="common">Italian ryegrass</name>
    <name type="synonym">Lolium perenne subsp. multiflorum</name>
    <dbReference type="NCBI Taxonomy" id="4521"/>
    <lineage>
        <taxon>Eukaryota</taxon>
        <taxon>Viridiplantae</taxon>
        <taxon>Streptophyta</taxon>
        <taxon>Embryophyta</taxon>
        <taxon>Tracheophyta</taxon>
        <taxon>Spermatophyta</taxon>
        <taxon>Magnoliopsida</taxon>
        <taxon>Liliopsida</taxon>
        <taxon>Poales</taxon>
        <taxon>Poaceae</taxon>
        <taxon>BOP clade</taxon>
        <taxon>Pooideae</taxon>
        <taxon>Poodae</taxon>
        <taxon>Poeae</taxon>
        <taxon>Poeae Chloroplast Group 2 (Poeae type)</taxon>
        <taxon>Loliodinae</taxon>
        <taxon>Loliinae</taxon>
        <taxon>Lolium</taxon>
    </lineage>
</organism>
<gene>
    <name evidence="9" type="ORF">QYE76_042708</name>
</gene>
<dbReference type="PANTHER" id="PTHR23222:SF1">
    <property type="entry name" value="PROHIBITIN-2"/>
    <property type="match status" value="1"/>
</dbReference>
<evidence type="ECO:0000256" key="5">
    <source>
        <dbReference type="ARBA" id="ARBA00023128"/>
    </source>
</evidence>
<feature type="transmembrane region" description="Helical" evidence="7">
    <location>
        <begin position="137"/>
        <end position="159"/>
    </location>
</feature>
<keyword evidence="6 7" id="KW-0472">Membrane</keyword>
<evidence type="ECO:0000256" key="2">
    <source>
        <dbReference type="ARBA" id="ARBA00009658"/>
    </source>
</evidence>
<evidence type="ECO:0000259" key="8">
    <source>
        <dbReference type="Pfam" id="PF01145"/>
    </source>
</evidence>
<keyword evidence="7" id="KW-1133">Transmembrane helix</keyword>
<comment type="subunit">
    <text evidence="3">Component of a prohibitin multimeric complex in mitochondrial membranes.</text>
</comment>
<evidence type="ECO:0000256" key="6">
    <source>
        <dbReference type="ARBA" id="ARBA00023136"/>
    </source>
</evidence>
<reference evidence="9" key="1">
    <citation type="submission" date="2023-07" db="EMBL/GenBank/DDBJ databases">
        <title>A chromosome-level genome assembly of Lolium multiflorum.</title>
        <authorList>
            <person name="Chen Y."/>
            <person name="Copetti D."/>
            <person name="Kolliker R."/>
            <person name="Studer B."/>
        </authorList>
    </citation>
    <scope>NUCLEOTIDE SEQUENCE</scope>
    <source>
        <strain evidence="9">02402/16</strain>
        <tissue evidence="9">Leaf</tissue>
    </source>
</reference>
<feature type="transmembrane region" description="Helical" evidence="7">
    <location>
        <begin position="171"/>
        <end position="190"/>
    </location>
</feature>
<evidence type="ECO:0000256" key="7">
    <source>
        <dbReference type="RuleBase" id="RU366048"/>
    </source>
</evidence>
<accession>A0AAD8TFA9</accession>
<dbReference type="Pfam" id="PF01145">
    <property type="entry name" value="Band_7"/>
    <property type="match status" value="1"/>
</dbReference>
<comment type="caution">
    <text evidence="7">Lacks conserved residue(s) required for the propagation of feature annotation.</text>
</comment>
<keyword evidence="10" id="KW-1185">Reference proteome</keyword>
<evidence type="ECO:0000256" key="4">
    <source>
        <dbReference type="ARBA" id="ARBA00022792"/>
    </source>
</evidence>
<sequence length="246" mass="27292">MVKIGVRVLTRQGQNFNKRVLASIIHEVLTAVVAEYNAGQLLAHREALGNEIKRLLIDRAMNMKISLDDVSITTLSLLSEEENSEKAEQDSSSGIIRAQQGDNNWDKLQTYLTLALVVGLTILLSVQSLMPSEYLCYIIGVFATVWIFGTIALLCGLFGTYRYEKSFSRHVGRFTFLCFSIFVLYVFFLISKPIEPPTSSLNPPSPSAPSVMTIDSRALFFLALGLIVLAGHIYSWVMGCRTGSDI</sequence>
<keyword evidence="7" id="KW-0812">Transmembrane</keyword>
<name>A0AAD8TFA9_LOLMU</name>
<dbReference type="Proteomes" id="UP001231189">
    <property type="component" value="Unassembled WGS sequence"/>
</dbReference>
<keyword evidence="5" id="KW-0496">Mitochondrion</keyword>
<comment type="subcellular location">
    <subcellularLocation>
        <location evidence="1">Mitochondrion inner membrane</location>
        <topology evidence="1">Single-pass type II membrane protein</topology>
    </subcellularLocation>
</comment>
<evidence type="ECO:0000313" key="10">
    <source>
        <dbReference type="Proteomes" id="UP001231189"/>
    </source>
</evidence>
<dbReference type="PANTHER" id="PTHR23222">
    <property type="entry name" value="PROHIBITIN"/>
    <property type="match status" value="1"/>
</dbReference>
<dbReference type="PRINTS" id="PR00679">
    <property type="entry name" value="PROHIBITIN"/>
</dbReference>
<feature type="transmembrane region" description="Helical" evidence="7">
    <location>
        <begin position="111"/>
        <end position="131"/>
    </location>
</feature>
<evidence type="ECO:0000313" key="9">
    <source>
        <dbReference type="EMBL" id="KAK1681860.1"/>
    </source>
</evidence>
<dbReference type="GO" id="GO:0007005">
    <property type="term" value="P:mitochondrion organization"/>
    <property type="evidence" value="ECO:0007669"/>
    <property type="project" value="TreeGrafter"/>
</dbReference>
<protein>
    <recommendedName>
        <fullName evidence="7">Prohibitin</fullName>
    </recommendedName>
</protein>
<dbReference type="InterPro" id="IPR001107">
    <property type="entry name" value="Band_7"/>
</dbReference>